<feature type="compositionally biased region" description="Basic and acidic residues" evidence="1">
    <location>
        <begin position="23"/>
        <end position="34"/>
    </location>
</feature>
<feature type="compositionally biased region" description="Polar residues" evidence="1">
    <location>
        <begin position="35"/>
        <end position="47"/>
    </location>
</feature>
<feature type="region of interest" description="Disordered" evidence="1">
    <location>
        <begin position="23"/>
        <end position="47"/>
    </location>
</feature>
<reference evidence="2" key="1">
    <citation type="submission" date="2014-11" db="EMBL/GenBank/DDBJ databases">
        <authorList>
            <person name="Amaro Gonzalez C."/>
        </authorList>
    </citation>
    <scope>NUCLEOTIDE SEQUENCE</scope>
</reference>
<sequence>MTRQMDHLPKLILQFHTNGLSGRKYETVRTRYRPDSQTSSKKANCKA</sequence>
<name>A0A0E9PHC6_ANGAN</name>
<organism evidence="2">
    <name type="scientific">Anguilla anguilla</name>
    <name type="common">European freshwater eel</name>
    <name type="synonym">Muraena anguilla</name>
    <dbReference type="NCBI Taxonomy" id="7936"/>
    <lineage>
        <taxon>Eukaryota</taxon>
        <taxon>Metazoa</taxon>
        <taxon>Chordata</taxon>
        <taxon>Craniata</taxon>
        <taxon>Vertebrata</taxon>
        <taxon>Euteleostomi</taxon>
        <taxon>Actinopterygii</taxon>
        <taxon>Neopterygii</taxon>
        <taxon>Teleostei</taxon>
        <taxon>Anguilliformes</taxon>
        <taxon>Anguillidae</taxon>
        <taxon>Anguilla</taxon>
    </lineage>
</organism>
<accession>A0A0E9PHC6</accession>
<dbReference type="EMBL" id="GBXM01104648">
    <property type="protein sequence ID" value="JAH03929.1"/>
    <property type="molecule type" value="Transcribed_RNA"/>
</dbReference>
<evidence type="ECO:0000313" key="2">
    <source>
        <dbReference type="EMBL" id="JAH03929.1"/>
    </source>
</evidence>
<proteinExistence type="predicted"/>
<protein>
    <submittedName>
        <fullName evidence="2">Uncharacterized protein</fullName>
    </submittedName>
</protein>
<evidence type="ECO:0000256" key="1">
    <source>
        <dbReference type="SAM" id="MobiDB-lite"/>
    </source>
</evidence>
<reference evidence="2" key="2">
    <citation type="journal article" date="2015" name="Fish Shellfish Immunol.">
        <title>Early steps in the European eel (Anguilla anguilla)-Vibrio vulnificus interaction in the gills: Role of the RtxA13 toxin.</title>
        <authorList>
            <person name="Callol A."/>
            <person name="Pajuelo D."/>
            <person name="Ebbesson L."/>
            <person name="Teles M."/>
            <person name="MacKenzie S."/>
            <person name="Amaro C."/>
        </authorList>
    </citation>
    <scope>NUCLEOTIDE SEQUENCE</scope>
</reference>
<dbReference type="AlphaFoldDB" id="A0A0E9PHC6"/>